<evidence type="ECO:0000256" key="12">
    <source>
        <dbReference type="SAM" id="Coils"/>
    </source>
</evidence>
<organism evidence="14">
    <name type="scientific">Aureoumbra lagunensis</name>
    <dbReference type="NCBI Taxonomy" id="44058"/>
    <lineage>
        <taxon>Eukaryota</taxon>
        <taxon>Sar</taxon>
        <taxon>Stramenopiles</taxon>
        <taxon>Ochrophyta</taxon>
        <taxon>Pelagophyceae</taxon>
        <taxon>Pelagomonadales</taxon>
        <taxon>Aureoumbra</taxon>
    </lineage>
</organism>
<feature type="transmembrane region" description="Helical" evidence="13">
    <location>
        <begin position="299"/>
        <end position="317"/>
    </location>
</feature>
<dbReference type="EMBL" id="HBIJ01003578">
    <property type="protein sequence ID" value="CAE0361777.1"/>
    <property type="molecule type" value="Transcribed_RNA"/>
</dbReference>
<dbReference type="PANTHER" id="PTHR31412">
    <property type="entry name" value="ZINC METALLOPROTEASE EGY1"/>
    <property type="match status" value="1"/>
</dbReference>
<evidence type="ECO:0000256" key="10">
    <source>
        <dbReference type="ARBA" id="ARBA00022989"/>
    </source>
</evidence>
<feature type="transmembrane region" description="Helical" evidence="13">
    <location>
        <begin position="411"/>
        <end position="431"/>
    </location>
</feature>
<dbReference type="AlphaFoldDB" id="A0A7S3JQP8"/>
<protein>
    <recommendedName>
        <fullName evidence="15">Peptidase M50 domain-containing protein</fullName>
    </recommendedName>
</protein>
<name>A0A7S3JQP8_9STRA</name>
<reference evidence="14" key="1">
    <citation type="submission" date="2021-01" db="EMBL/GenBank/DDBJ databases">
        <authorList>
            <person name="Corre E."/>
            <person name="Pelletier E."/>
            <person name="Niang G."/>
            <person name="Scheremetjew M."/>
            <person name="Finn R."/>
            <person name="Kale V."/>
            <person name="Holt S."/>
            <person name="Cochrane G."/>
            <person name="Meng A."/>
            <person name="Brown T."/>
            <person name="Cohen L."/>
        </authorList>
    </citation>
    <scope>NUCLEOTIDE SEQUENCE</scope>
    <source>
        <strain evidence="14">CCMP1510</strain>
    </source>
</reference>
<accession>A0A7S3JQP8</accession>
<keyword evidence="7 13" id="KW-0812">Transmembrane</keyword>
<evidence type="ECO:0000256" key="8">
    <source>
        <dbReference type="ARBA" id="ARBA00022801"/>
    </source>
</evidence>
<gene>
    <name evidence="14" type="ORF">ALAG00032_LOCUS2510</name>
</gene>
<evidence type="ECO:0000256" key="7">
    <source>
        <dbReference type="ARBA" id="ARBA00022692"/>
    </source>
</evidence>
<keyword evidence="12" id="KW-0175">Coiled coil</keyword>
<feature type="transmembrane region" description="Helical" evidence="13">
    <location>
        <begin position="539"/>
        <end position="559"/>
    </location>
</feature>
<dbReference type="GO" id="GO:0008233">
    <property type="term" value="F:peptidase activity"/>
    <property type="evidence" value="ECO:0007669"/>
    <property type="project" value="UniProtKB-KW"/>
</dbReference>
<dbReference type="GO" id="GO:0009507">
    <property type="term" value="C:chloroplast"/>
    <property type="evidence" value="ECO:0007669"/>
    <property type="project" value="UniProtKB-SubCell"/>
</dbReference>
<keyword evidence="5" id="KW-0934">Plastid</keyword>
<evidence type="ECO:0000256" key="13">
    <source>
        <dbReference type="SAM" id="Phobius"/>
    </source>
</evidence>
<dbReference type="PANTHER" id="PTHR31412:SF0">
    <property type="entry name" value="ZINC METALLOPROTEASE EGY1, CHLOROPLASTIC-RELATED"/>
    <property type="match status" value="1"/>
</dbReference>
<evidence type="ECO:0000313" key="14">
    <source>
        <dbReference type="EMBL" id="CAE0361777.1"/>
    </source>
</evidence>
<evidence type="ECO:0000256" key="1">
    <source>
        <dbReference type="ARBA" id="ARBA00004141"/>
    </source>
</evidence>
<keyword evidence="11 13" id="KW-0472">Membrane</keyword>
<keyword evidence="10 13" id="KW-1133">Transmembrane helix</keyword>
<evidence type="ECO:0000256" key="9">
    <source>
        <dbReference type="ARBA" id="ARBA00022946"/>
    </source>
</evidence>
<sequence length="576" mass="62469">MLYFFVVVILYVEGLQIPLHENGVRRKKIRMHAEKDWEREAEILNLRAEKLRLEARKDELELAREKREYESKNPSLKTESTTRKIADSVSTDIPKEGSVAEKLDDAETTVLRRLMEEEDDFLELDWLFPSGWLPTGIMNSSYAQQIKAQIPSNAFYVDAVESSSTCAVFRGRVRCAKLSDCYKTCQNALATKFPELMVFLLEDPAAFVDGNEDDDWSNFDTPFRPPLSLVVVASNAGPGNSNDLSSPASVWGLPLIQLDPSENKIAAALLWISSAASLFIFAASAFNSESIDQLITTNSLWPAFLPLITLIVTNTLLHEGAHIFIAKKYNFSGWSAPTPTPSISTGLLGTINSLQAFPKSRSDLMAISLAGPSIGLLFSLLCLFAGAFCFEPPHLNAAIDADLFLPHIPAAAIRSSTIASIILALANPQLATSVVNEATNAQLIVSPIFVAGLASSIINALQLIPIGRTDGSRALGALIGRNAAVAVTAIVTTVVFFNAFFLNDDLLLAHLLIALTFYARTDPPCRDEATEPEAGLANLYAIAVSVAVFVLLPCPLSGLSSPSNVNLPADFPVIFP</sequence>
<proteinExistence type="inferred from homology"/>
<dbReference type="GO" id="GO:0006508">
    <property type="term" value="P:proteolysis"/>
    <property type="evidence" value="ECO:0007669"/>
    <property type="project" value="UniProtKB-KW"/>
</dbReference>
<evidence type="ECO:0008006" key="15">
    <source>
        <dbReference type="Google" id="ProtNLM"/>
    </source>
</evidence>
<keyword evidence="8" id="KW-0378">Hydrolase</keyword>
<evidence type="ECO:0000256" key="11">
    <source>
        <dbReference type="ARBA" id="ARBA00023136"/>
    </source>
</evidence>
<comment type="subcellular location">
    <subcellularLocation>
        <location evidence="1">Membrane</location>
        <topology evidence="1">Multi-pass membrane protein</topology>
    </subcellularLocation>
    <subcellularLocation>
        <location evidence="2">Plastid</location>
        <location evidence="2">Chloroplast</location>
    </subcellularLocation>
</comment>
<evidence type="ECO:0000256" key="6">
    <source>
        <dbReference type="ARBA" id="ARBA00022670"/>
    </source>
</evidence>
<keyword evidence="4" id="KW-0150">Chloroplast</keyword>
<feature type="coiled-coil region" evidence="12">
    <location>
        <begin position="34"/>
        <end position="68"/>
    </location>
</feature>
<evidence type="ECO:0000256" key="2">
    <source>
        <dbReference type="ARBA" id="ARBA00004229"/>
    </source>
</evidence>
<feature type="transmembrane region" description="Helical" evidence="13">
    <location>
        <begin position="364"/>
        <end position="390"/>
    </location>
</feature>
<keyword evidence="6" id="KW-0645">Protease</keyword>
<evidence type="ECO:0000256" key="3">
    <source>
        <dbReference type="ARBA" id="ARBA00007931"/>
    </source>
</evidence>
<dbReference type="GO" id="GO:0016020">
    <property type="term" value="C:membrane"/>
    <property type="evidence" value="ECO:0007669"/>
    <property type="project" value="UniProtKB-SubCell"/>
</dbReference>
<evidence type="ECO:0000256" key="4">
    <source>
        <dbReference type="ARBA" id="ARBA00022528"/>
    </source>
</evidence>
<dbReference type="InterPro" id="IPR044838">
    <property type="entry name" value="EGY1-like"/>
</dbReference>
<keyword evidence="9" id="KW-0809">Transit peptide</keyword>
<feature type="transmembrane region" description="Helical" evidence="13">
    <location>
        <begin position="482"/>
        <end position="502"/>
    </location>
</feature>
<comment type="similarity">
    <text evidence="3">Belongs to the peptidase M50B family.</text>
</comment>
<evidence type="ECO:0000256" key="5">
    <source>
        <dbReference type="ARBA" id="ARBA00022640"/>
    </source>
</evidence>
<feature type="transmembrane region" description="Helical" evidence="13">
    <location>
        <begin position="265"/>
        <end position="287"/>
    </location>
</feature>
<feature type="transmembrane region" description="Helical" evidence="13">
    <location>
        <begin position="443"/>
        <end position="461"/>
    </location>
</feature>